<evidence type="ECO:0000256" key="1">
    <source>
        <dbReference type="ARBA" id="ARBA00013139"/>
    </source>
</evidence>
<evidence type="ECO:0000256" key="2">
    <source>
        <dbReference type="ARBA" id="ARBA00022679"/>
    </source>
</evidence>
<feature type="domain" description="Anthranilate synthase component I N-terminal" evidence="4">
    <location>
        <begin position="18"/>
        <end position="147"/>
    </location>
</feature>
<dbReference type="InterPro" id="IPR006805">
    <property type="entry name" value="Anth_synth_I_N"/>
</dbReference>
<dbReference type="NCBIfam" id="TIGR00553">
    <property type="entry name" value="pabB"/>
    <property type="match status" value="1"/>
</dbReference>
<evidence type="ECO:0000259" key="3">
    <source>
        <dbReference type="Pfam" id="PF00425"/>
    </source>
</evidence>
<reference evidence="5 6" key="1">
    <citation type="submission" date="2021-05" db="EMBL/GenBank/DDBJ databases">
        <title>Novel Bacillus species.</title>
        <authorList>
            <person name="Liu G."/>
        </authorList>
    </citation>
    <scope>NUCLEOTIDE SEQUENCE [LARGE SCALE GENOMIC DNA]</scope>
    <source>
        <strain evidence="5 6">FJAT-49732</strain>
    </source>
</reference>
<dbReference type="InterPro" id="IPR005802">
    <property type="entry name" value="ADC_synth_comp_1"/>
</dbReference>
<dbReference type="GO" id="GO:0000162">
    <property type="term" value="P:L-tryptophan biosynthetic process"/>
    <property type="evidence" value="ECO:0007669"/>
    <property type="project" value="TreeGrafter"/>
</dbReference>
<evidence type="ECO:0000313" key="6">
    <source>
        <dbReference type="Proteomes" id="UP000682713"/>
    </source>
</evidence>
<keyword evidence="5" id="KW-0032">Aminotransferase</keyword>
<dbReference type="GO" id="GO:0046820">
    <property type="term" value="F:4-amino-4-deoxychorismate synthase activity"/>
    <property type="evidence" value="ECO:0007669"/>
    <property type="project" value="UniProtKB-EC"/>
</dbReference>
<proteinExistence type="predicted"/>
<feature type="domain" description="Chorismate-utilising enzyme C-terminal" evidence="3">
    <location>
        <begin position="193"/>
        <end position="446"/>
    </location>
</feature>
<protein>
    <recommendedName>
        <fullName evidence="1">aminodeoxychorismate synthase</fullName>
        <ecNumber evidence="1">2.6.1.85</ecNumber>
    </recommendedName>
</protein>
<dbReference type="EC" id="2.6.1.85" evidence="1"/>
<dbReference type="EMBL" id="JAGYPJ010000001">
    <property type="protein sequence ID" value="MBS4198306.1"/>
    <property type="molecule type" value="Genomic_DNA"/>
</dbReference>
<dbReference type="Gene3D" id="3.60.120.10">
    <property type="entry name" value="Anthranilate synthase"/>
    <property type="match status" value="1"/>
</dbReference>
<keyword evidence="2 5" id="KW-0808">Transferase</keyword>
<dbReference type="SUPFAM" id="SSF56322">
    <property type="entry name" value="ADC synthase"/>
    <property type="match status" value="1"/>
</dbReference>
<dbReference type="GO" id="GO:0009396">
    <property type="term" value="P:folic acid-containing compound biosynthetic process"/>
    <property type="evidence" value="ECO:0007669"/>
    <property type="project" value="InterPro"/>
</dbReference>
<name>A0A942YLF7_9BACI</name>
<dbReference type="InterPro" id="IPR005801">
    <property type="entry name" value="ADC_synthase"/>
</dbReference>
<evidence type="ECO:0000259" key="4">
    <source>
        <dbReference type="Pfam" id="PF04715"/>
    </source>
</evidence>
<dbReference type="PRINTS" id="PR00095">
    <property type="entry name" value="ANTSNTHASEI"/>
</dbReference>
<evidence type="ECO:0000313" key="5">
    <source>
        <dbReference type="EMBL" id="MBS4198306.1"/>
    </source>
</evidence>
<dbReference type="InterPro" id="IPR019999">
    <property type="entry name" value="Anth_synth_I-like"/>
</dbReference>
<gene>
    <name evidence="5" type="primary">pabB</name>
    <name evidence="5" type="ORF">KHA93_01355</name>
</gene>
<dbReference type="InterPro" id="IPR015890">
    <property type="entry name" value="Chorismate_C"/>
</dbReference>
<dbReference type="AlphaFoldDB" id="A0A942YLF7"/>
<comment type="caution">
    <text evidence="5">The sequence shown here is derived from an EMBL/GenBank/DDBJ whole genome shotgun (WGS) entry which is preliminary data.</text>
</comment>
<dbReference type="Pfam" id="PF00425">
    <property type="entry name" value="Chorismate_bind"/>
    <property type="match status" value="1"/>
</dbReference>
<dbReference type="RefSeq" id="WP_213109079.1">
    <property type="nucleotide sequence ID" value="NZ_JAGYPJ010000001.1"/>
</dbReference>
<dbReference type="Pfam" id="PF04715">
    <property type="entry name" value="Anth_synt_I_N"/>
    <property type="match status" value="1"/>
</dbReference>
<sequence length="464" mass="52190">MEAVLYERIPFTKEKFFDTYVHLTGNSDHHVLLESGRVGKYSVAGITPFAVVNGNENEVVIDHSGEKTVLSGKPLEVLESWMKQFEFSPIAGIPDFQGGAIGYISYDYAWCIEKLPNIANDDLNVPLIYFFLFDEWAVFDHEEECLWVMVLNRENAKEKLEQATAKWNETASIMQGSVDVKLHNPEIQVSLTEDEYVSAVEKIQQYISEGDIFQANLTVRQSKELRVPPIEVYKELRILNPSPYMGYMHTPDFQIVSGSPELLVKKDGNIVSTRPIAGTRPRGIDDEDDARLANELIGNEKENAEHIMLVDLERNDLGRVCEYGTVKVDELMTVEKYSHVMHIVSHVTGKLSPEKTAYDLIEAVFPGGTITGAPKIRTLEIIEELEPVKRGVYTGSFGWIGFNNDVNLNIVIRTMLVKDGMCHVQAGAGIVIDSNPKAEYEESLKKATALWKAKEAAEMRRMGL</sequence>
<dbReference type="Proteomes" id="UP000682713">
    <property type="component" value="Unassembled WGS sequence"/>
</dbReference>
<organism evidence="5 6">
    <name type="scientific">Lederbergia citrisecunda</name>
    <dbReference type="NCBI Taxonomy" id="2833583"/>
    <lineage>
        <taxon>Bacteria</taxon>
        <taxon>Bacillati</taxon>
        <taxon>Bacillota</taxon>
        <taxon>Bacilli</taxon>
        <taxon>Bacillales</taxon>
        <taxon>Bacillaceae</taxon>
        <taxon>Lederbergia</taxon>
    </lineage>
</organism>
<dbReference type="PANTHER" id="PTHR11236">
    <property type="entry name" value="AMINOBENZOATE/ANTHRANILATE SYNTHASE"/>
    <property type="match status" value="1"/>
</dbReference>
<keyword evidence="6" id="KW-1185">Reference proteome</keyword>
<accession>A0A942YLF7</accession>
<dbReference type="PANTHER" id="PTHR11236:SF41">
    <property type="entry name" value="AMINODEOXYCHORISMATE SYNTHASE COMPONENT 1"/>
    <property type="match status" value="1"/>
</dbReference>